<dbReference type="PANTHER" id="PTHR30146">
    <property type="entry name" value="LACI-RELATED TRANSCRIPTIONAL REPRESSOR"/>
    <property type="match status" value="1"/>
</dbReference>
<feature type="domain" description="HTH lacI-type" evidence="4">
    <location>
        <begin position="17"/>
        <end position="71"/>
    </location>
</feature>
<dbReference type="PANTHER" id="PTHR30146:SF109">
    <property type="entry name" value="HTH-TYPE TRANSCRIPTIONAL REGULATOR GALS"/>
    <property type="match status" value="1"/>
</dbReference>
<reference evidence="6" key="1">
    <citation type="submission" date="2018-02" db="EMBL/GenBank/DDBJ databases">
        <authorList>
            <person name="Hornung B."/>
        </authorList>
    </citation>
    <scope>NUCLEOTIDE SEQUENCE [LARGE SCALE GENOMIC DNA]</scope>
</reference>
<dbReference type="InterPro" id="IPR046335">
    <property type="entry name" value="LacI/GalR-like_sensor"/>
</dbReference>
<dbReference type="GO" id="GO:0003700">
    <property type="term" value="F:DNA-binding transcription factor activity"/>
    <property type="evidence" value="ECO:0007669"/>
    <property type="project" value="TreeGrafter"/>
</dbReference>
<dbReference type="SUPFAM" id="SSF53822">
    <property type="entry name" value="Periplasmic binding protein-like I"/>
    <property type="match status" value="1"/>
</dbReference>
<dbReference type="InterPro" id="IPR000843">
    <property type="entry name" value="HTH_LacI"/>
</dbReference>
<dbReference type="Proteomes" id="UP000265962">
    <property type="component" value="Unassembled WGS sequence"/>
</dbReference>
<proteinExistence type="predicted"/>
<keyword evidence="2" id="KW-0238">DNA-binding</keyword>
<keyword evidence="6" id="KW-1185">Reference proteome</keyword>
<keyword evidence="3" id="KW-0804">Transcription</keyword>
<dbReference type="PROSITE" id="PS50932">
    <property type="entry name" value="HTH_LACI_2"/>
    <property type="match status" value="1"/>
</dbReference>
<dbReference type="CDD" id="cd06267">
    <property type="entry name" value="PBP1_LacI_sugar_binding-like"/>
    <property type="match status" value="1"/>
</dbReference>
<sequence length="346" mass="37255">MSDTPRDEGSFGLPKQTTIYDVAKAAGVSPSTVSRTFSRPGRVSNRTAEHIRKVAAELGYRTDRVQQQAVPAHTHMIGLAVSDVTNPFFFSLLRGAEQVCTKHGYSVMLFDAQESGSHEREIFERALPVLDGVIIASSRLSDTALRGFAKKVPTVVLNRVVAGLPCVVSDYERGVRRALEHLAGLGHRRVAYIAGPPASWADGARWRAFHEASSALGMVDSRLGPVMPTVRGGEQALPQIHEHKVTAVVAYNDLIAIGVLRGMAAAGVRIPDRLSVIGFDNIFASDLVTPRLTSIASPLGLVGEKAARSVISLVEHHDEPADFMEPLVMPMRLIERSSTGPARTGA</sequence>
<dbReference type="SUPFAM" id="SSF47413">
    <property type="entry name" value="lambda repressor-like DNA-binding domains"/>
    <property type="match status" value="1"/>
</dbReference>
<dbReference type="InterPro" id="IPR028082">
    <property type="entry name" value="Peripla_BP_I"/>
</dbReference>
<dbReference type="EMBL" id="OMOH01000002">
    <property type="protein sequence ID" value="SPF67597.1"/>
    <property type="molecule type" value="Genomic_DNA"/>
</dbReference>
<evidence type="ECO:0000256" key="1">
    <source>
        <dbReference type="ARBA" id="ARBA00023015"/>
    </source>
</evidence>
<dbReference type="AlphaFoldDB" id="A0A375I0K2"/>
<keyword evidence="1" id="KW-0805">Transcription regulation</keyword>
<dbReference type="Pfam" id="PF13377">
    <property type="entry name" value="Peripla_BP_3"/>
    <property type="match status" value="1"/>
</dbReference>
<name>A0A375I0K2_9ACTN</name>
<evidence type="ECO:0000256" key="2">
    <source>
        <dbReference type="ARBA" id="ARBA00023125"/>
    </source>
</evidence>
<evidence type="ECO:0000256" key="3">
    <source>
        <dbReference type="ARBA" id="ARBA00023163"/>
    </source>
</evidence>
<evidence type="ECO:0000313" key="5">
    <source>
        <dbReference type="EMBL" id="SPF67597.1"/>
    </source>
</evidence>
<dbReference type="InterPro" id="IPR010982">
    <property type="entry name" value="Lambda_DNA-bd_dom_sf"/>
</dbReference>
<dbReference type="RefSeq" id="WP_239018368.1">
    <property type="nucleotide sequence ID" value="NZ_OMOH01000002.1"/>
</dbReference>
<gene>
    <name evidence="5" type="ORF">PROPJV5_0554</name>
</gene>
<dbReference type="Gene3D" id="3.40.50.2300">
    <property type="match status" value="2"/>
</dbReference>
<dbReference type="SMART" id="SM00354">
    <property type="entry name" value="HTH_LACI"/>
    <property type="match status" value="1"/>
</dbReference>
<protein>
    <submittedName>
        <fullName evidence="5">LacI-type HTH domain</fullName>
    </submittedName>
</protein>
<dbReference type="CDD" id="cd01392">
    <property type="entry name" value="HTH_LacI"/>
    <property type="match status" value="1"/>
</dbReference>
<organism evidence="5 6">
    <name type="scientific">Propionibacterium ruminifibrarum</name>
    <dbReference type="NCBI Taxonomy" id="1962131"/>
    <lineage>
        <taxon>Bacteria</taxon>
        <taxon>Bacillati</taxon>
        <taxon>Actinomycetota</taxon>
        <taxon>Actinomycetes</taxon>
        <taxon>Propionibacteriales</taxon>
        <taxon>Propionibacteriaceae</taxon>
        <taxon>Propionibacterium</taxon>
    </lineage>
</organism>
<evidence type="ECO:0000313" key="6">
    <source>
        <dbReference type="Proteomes" id="UP000265962"/>
    </source>
</evidence>
<dbReference type="Gene3D" id="1.10.260.40">
    <property type="entry name" value="lambda repressor-like DNA-binding domains"/>
    <property type="match status" value="1"/>
</dbReference>
<evidence type="ECO:0000259" key="4">
    <source>
        <dbReference type="PROSITE" id="PS50932"/>
    </source>
</evidence>
<dbReference type="GO" id="GO:0000976">
    <property type="term" value="F:transcription cis-regulatory region binding"/>
    <property type="evidence" value="ECO:0007669"/>
    <property type="project" value="TreeGrafter"/>
</dbReference>
<dbReference type="Pfam" id="PF00356">
    <property type="entry name" value="LacI"/>
    <property type="match status" value="1"/>
</dbReference>
<accession>A0A375I0K2</accession>